<dbReference type="GO" id="GO:0006310">
    <property type="term" value="P:DNA recombination"/>
    <property type="evidence" value="ECO:0007669"/>
    <property type="project" value="UniProtKB-KW"/>
</dbReference>
<evidence type="ECO:0000256" key="3">
    <source>
        <dbReference type="SAM" id="MobiDB-lite"/>
    </source>
</evidence>
<gene>
    <name evidence="5" type="ORF">SAMN06272737_13220</name>
</gene>
<dbReference type="AlphaFoldDB" id="A0A238ZRL1"/>
<reference evidence="5 6" key="1">
    <citation type="submission" date="2017-06" db="EMBL/GenBank/DDBJ databases">
        <authorList>
            <person name="Kim H.J."/>
            <person name="Triplett B.A."/>
        </authorList>
    </citation>
    <scope>NUCLEOTIDE SEQUENCE [LARGE SCALE GENOMIC DNA]</scope>
    <source>
        <strain evidence="5 6">DSM 44272</strain>
    </source>
</reference>
<dbReference type="Proteomes" id="UP000198403">
    <property type="component" value="Unassembled WGS sequence"/>
</dbReference>
<dbReference type="RefSeq" id="WP_089338557.1">
    <property type="nucleotide sequence ID" value="NZ_FZNO01000032.1"/>
</dbReference>
<dbReference type="InterPro" id="IPR052925">
    <property type="entry name" value="Phage_Integrase-like_Recomb"/>
</dbReference>
<dbReference type="PANTHER" id="PTHR34605">
    <property type="entry name" value="PHAGE_INTEGRASE DOMAIN-CONTAINING PROTEIN"/>
    <property type="match status" value="1"/>
</dbReference>
<dbReference type="PANTHER" id="PTHR34605:SF4">
    <property type="entry name" value="DNA ADENINE METHYLTRANSFERASE"/>
    <property type="match status" value="1"/>
</dbReference>
<dbReference type="SUPFAM" id="SSF47823">
    <property type="entry name" value="lambda integrase-like, N-terminal domain"/>
    <property type="match status" value="1"/>
</dbReference>
<protein>
    <submittedName>
        <fullName evidence="5">Phage integrase family protein</fullName>
    </submittedName>
</protein>
<feature type="region of interest" description="Disordered" evidence="3">
    <location>
        <begin position="515"/>
        <end position="538"/>
    </location>
</feature>
<dbReference type="GO" id="GO:0003677">
    <property type="term" value="F:DNA binding"/>
    <property type="evidence" value="ECO:0007669"/>
    <property type="project" value="UniProtKB-KW"/>
</dbReference>
<dbReference type="Gene3D" id="1.10.150.130">
    <property type="match status" value="1"/>
</dbReference>
<dbReference type="InterPro" id="IPR002104">
    <property type="entry name" value="Integrase_catalytic"/>
</dbReference>
<proteinExistence type="predicted"/>
<evidence type="ECO:0000313" key="6">
    <source>
        <dbReference type="Proteomes" id="UP000198403"/>
    </source>
</evidence>
<dbReference type="InterPro" id="IPR011010">
    <property type="entry name" value="DNA_brk_join_enz"/>
</dbReference>
<feature type="domain" description="Tyr recombinase" evidence="4">
    <location>
        <begin position="322"/>
        <end position="530"/>
    </location>
</feature>
<dbReference type="Gene3D" id="1.10.443.10">
    <property type="entry name" value="Intergrase catalytic core"/>
    <property type="match status" value="1"/>
</dbReference>
<accession>A0A238ZRL1</accession>
<evidence type="ECO:0000256" key="1">
    <source>
        <dbReference type="ARBA" id="ARBA00023125"/>
    </source>
</evidence>
<organism evidence="5 6">
    <name type="scientific">Blastococcus mobilis</name>
    <dbReference type="NCBI Taxonomy" id="1938746"/>
    <lineage>
        <taxon>Bacteria</taxon>
        <taxon>Bacillati</taxon>
        <taxon>Actinomycetota</taxon>
        <taxon>Actinomycetes</taxon>
        <taxon>Geodermatophilales</taxon>
        <taxon>Geodermatophilaceae</taxon>
        <taxon>Blastococcus</taxon>
    </lineage>
</organism>
<evidence type="ECO:0000313" key="5">
    <source>
        <dbReference type="EMBL" id="SNR85985.1"/>
    </source>
</evidence>
<feature type="region of interest" description="Disordered" evidence="3">
    <location>
        <begin position="1"/>
        <end position="38"/>
    </location>
</feature>
<keyword evidence="1" id="KW-0238">DNA-binding</keyword>
<keyword evidence="2" id="KW-0233">DNA recombination</keyword>
<dbReference type="PROSITE" id="PS51898">
    <property type="entry name" value="TYR_RECOMBINASE"/>
    <property type="match status" value="1"/>
</dbReference>
<sequence>MNNDHDGAVDAQAGDLLGTEPEARAPRYRPPVPMTDPDELDADIDRFLAENRRAKSTLTKHPYRLRVFTNWCRKTGRSSELPYPPELVCEYIAALVDSKALPSGRPPSPSYFSRLLAAIRHEHTDNGFATPTMNPTVRAVRAGAKKRLADLHTPRQAPPLLPDDAVQIAEIEVESTLTDIRRRAAVLLAWDTQASAAQMMRLDRSTIRTGSDTLTLQLPAVLFGSHPAPPVDITLRCRRALDCGYACTLCALRELDERLPDAAGPLFAFVFSPDGTVALPVDLTDLSARRVATRTLRMAVQRVVERCGGPVALGPGGRVEVKTDDPAERDQVKRRLGLVADPATVQYVRDRAALLLAWHDALRNIEVRTMQRGQLERIRDGFTVAPGVRKTRQDGDSDRLSVVRARDERLCAVRALEDWLDIYDTAVAASGIGAEGYVFCPANKGRLRPERPMTYDNHLTRIKRLGIRAGLDKSLSGHSPRRGFAQTAAAFKATDEQIRTTMGLETPELVATYRNGPTVPSAAPLRRLLTGGGGSDAR</sequence>
<dbReference type="InterPro" id="IPR013762">
    <property type="entry name" value="Integrase-like_cat_sf"/>
</dbReference>
<dbReference type="SUPFAM" id="SSF56349">
    <property type="entry name" value="DNA breaking-rejoining enzymes"/>
    <property type="match status" value="1"/>
</dbReference>
<dbReference type="InterPro" id="IPR010998">
    <property type="entry name" value="Integrase_recombinase_N"/>
</dbReference>
<evidence type="ECO:0000259" key="4">
    <source>
        <dbReference type="PROSITE" id="PS51898"/>
    </source>
</evidence>
<dbReference type="GO" id="GO:0015074">
    <property type="term" value="P:DNA integration"/>
    <property type="evidence" value="ECO:0007669"/>
    <property type="project" value="InterPro"/>
</dbReference>
<evidence type="ECO:0000256" key="2">
    <source>
        <dbReference type="ARBA" id="ARBA00023172"/>
    </source>
</evidence>
<dbReference type="EMBL" id="FZNO01000032">
    <property type="protein sequence ID" value="SNR85985.1"/>
    <property type="molecule type" value="Genomic_DNA"/>
</dbReference>
<dbReference type="Pfam" id="PF00589">
    <property type="entry name" value="Phage_integrase"/>
    <property type="match status" value="1"/>
</dbReference>
<dbReference type="OrthoDB" id="9815875at2"/>
<keyword evidence="6" id="KW-1185">Reference proteome</keyword>
<name>A0A238ZRL1_9ACTN</name>